<reference evidence="1" key="1">
    <citation type="submission" date="2022-08" db="EMBL/GenBank/DDBJ databases">
        <title>Genome Sequence of Lecanicillium fungicola.</title>
        <authorList>
            <person name="Buettner E."/>
        </authorList>
    </citation>
    <scope>NUCLEOTIDE SEQUENCE</scope>
    <source>
        <strain evidence="1">Babe33</strain>
    </source>
</reference>
<comment type="caution">
    <text evidence="1">The sequence shown here is derived from an EMBL/GenBank/DDBJ whole genome shotgun (WGS) entry which is preliminary data.</text>
</comment>
<keyword evidence="2" id="KW-1185">Reference proteome</keyword>
<protein>
    <submittedName>
        <fullName evidence="1">Uncharacterized protein</fullName>
    </submittedName>
</protein>
<accession>A0ACC1NDN4</accession>
<proteinExistence type="predicted"/>
<gene>
    <name evidence="1" type="ORF">NQ176_g4387</name>
</gene>
<dbReference type="EMBL" id="JANJQO010000474">
    <property type="protein sequence ID" value="KAJ2977415.1"/>
    <property type="molecule type" value="Genomic_DNA"/>
</dbReference>
<evidence type="ECO:0000313" key="1">
    <source>
        <dbReference type="EMBL" id="KAJ2977415.1"/>
    </source>
</evidence>
<organism evidence="1 2">
    <name type="scientific">Zarea fungicola</name>
    <dbReference type="NCBI Taxonomy" id="93591"/>
    <lineage>
        <taxon>Eukaryota</taxon>
        <taxon>Fungi</taxon>
        <taxon>Dikarya</taxon>
        <taxon>Ascomycota</taxon>
        <taxon>Pezizomycotina</taxon>
        <taxon>Sordariomycetes</taxon>
        <taxon>Hypocreomycetidae</taxon>
        <taxon>Hypocreales</taxon>
        <taxon>Cordycipitaceae</taxon>
        <taxon>Zarea</taxon>
    </lineage>
</organism>
<evidence type="ECO:0000313" key="2">
    <source>
        <dbReference type="Proteomes" id="UP001143910"/>
    </source>
</evidence>
<dbReference type="Proteomes" id="UP001143910">
    <property type="component" value="Unassembled WGS sequence"/>
</dbReference>
<name>A0ACC1NDN4_9HYPO</name>
<sequence>MAISGTDNEFDYVIVGGGTAGLVVAARLTNDSSVSVLVIEAGCDHQADPTVLTPGLLGFLYGNEKYDWNFKTGPQTGLNGQSTFIPRGKGLGGSSAINFMHTVFPSRASIDAWEKLGNPGWSFNDMSPYYQKFGTRHAPSPEHRAISRMTGYDDSYSSSGPVQMSFGQGFGPVNSAWMDAHSALGVGPTRHDEMSGAVVGAYQNAACIDPVTKTRSYAASAYYSETVRKRTNLTVLTETTVTKIELQRQGPKATATGVQIRTSTGALQTIKARKEVILAAGAVQSPQILELSGIGNAALLRKHGIAVVVDLPGVGENLQDHPQACQTYKVRDGIPSIDMFRDPQIVQAAIEQYQNNGDGPLGAQTSSTSYLPIIDDQGLLPTESKTVLLQGATLDASGRTAVLQEMLSQPSTPAHSLVLFLAQINTDMKDLAHFGSHIMPLQEGNHLTVLNALSHPFSRGSCHIQSADISTAPALETGYMTDPTDLEIMARAAMFVDKLMSTEPLASTVVQPREDKLDTLEKAKAHVKDRTISNCHLCGTCAMLPEDKGGVVSSRLIVHGTTNLRVVDASIFPLIPLGNIQTSVYAVAERAADIICGKA</sequence>